<evidence type="ECO:0000256" key="3">
    <source>
        <dbReference type="SAM" id="SignalP"/>
    </source>
</evidence>
<dbReference type="AlphaFoldDB" id="A0A1E3I0K8"/>
<feature type="region of interest" description="Disordered" evidence="1">
    <location>
        <begin position="29"/>
        <end position="52"/>
    </location>
</feature>
<keyword evidence="2" id="KW-0812">Transmembrane</keyword>
<dbReference type="GeneID" id="30153669"/>
<dbReference type="Proteomes" id="UP000094065">
    <property type="component" value="Unassembled WGS sequence"/>
</dbReference>
<feature type="transmembrane region" description="Helical" evidence="2">
    <location>
        <begin position="71"/>
        <end position="92"/>
    </location>
</feature>
<keyword evidence="5" id="KW-1185">Reference proteome</keyword>
<proteinExistence type="predicted"/>
<feature type="signal peptide" evidence="3">
    <location>
        <begin position="1"/>
        <end position="28"/>
    </location>
</feature>
<keyword evidence="2" id="KW-0472">Membrane</keyword>
<organism evidence="4 5">
    <name type="scientific">Cryptococcus amylolentus CBS 6039</name>
    <dbReference type="NCBI Taxonomy" id="1295533"/>
    <lineage>
        <taxon>Eukaryota</taxon>
        <taxon>Fungi</taxon>
        <taxon>Dikarya</taxon>
        <taxon>Basidiomycota</taxon>
        <taxon>Agaricomycotina</taxon>
        <taxon>Tremellomycetes</taxon>
        <taxon>Tremellales</taxon>
        <taxon>Cryptococcaceae</taxon>
        <taxon>Cryptococcus</taxon>
    </lineage>
</organism>
<evidence type="ECO:0000256" key="2">
    <source>
        <dbReference type="SAM" id="Phobius"/>
    </source>
</evidence>
<feature type="chain" id="PRO_5009129477" evidence="3">
    <location>
        <begin position="29"/>
        <end position="152"/>
    </location>
</feature>
<keyword evidence="3" id="KW-0732">Signal</keyword>
<protein>
    <submittedName>
        <fullName evidence="4">Uncharacterized protein</fullName>
    </submittedName>
</protein>
<accession>A0A1E3I0K8</accession>
<sequence>MPTSLLPTSTLSSILLSLFVQCPGAASAQPIGNNHASHRQSKSRLYERDDGDGYTEQAQNWCNDNPSECKAVVSTLSIAGLFLILFLAFKWYRRRRSRQSKAKEALAESQAKEQRDQFEKEVEQKFFHRQREIKLRHEMEMLGLSEGTGTSK</sequence>
<comment type="caution">
    <text evidence="4">The sequence shown here is derived from an EMBL/GenBank/DDBJ whole genome shotgun (WGS) entry which is preliminary data.</text>
</comment>
<dbReference type="OrthoDB" id="2571685at2759"/>
<dbReference type="RefSeq" id="XP_018996357.1">
    <property type="nucleotide sequence ID" value="XM_019135954.1"/>
</dbReference>
<reference evidence="4 5" key="1">
    <citation type="submission" date="2016-06" db="EMBL/GenBank/DDBJ databases">
        <title>Evolution of pathogenesis and genome organization in the Tremellales.</title>
        <authorList>
            <person name="Cuomo C."/>
            <person name="Litvintseva A."/>
            <person name="Heitman J."/>
            <person name="Chen Y."/>
            <person name="Sun S."/>
            <person name="Springer D."/>
            <person name="Dromer F."/>
            <person name="Young S."/>
            <person name="Zeng Q."/>
            <person name="Chapman S."/>
            <person name="Gujja S."/>
            <person name="Saif S."/>
            <person name="Birren B."/>
        </authorList>
    </citation>
    <scope>NUCLEOTIDE SEQUENCE [LARGE SCALE GENOMIC DNA]</scope>
    <source>
        <strain evidence="4 5">CBS 6039</strain>
    </source>
</reference>
<keyword evidence="2" id="KW-1133">Transmembrane helix</keyword>
<gene>
    <name evidence="4" type="ORF">L202_02360</name>
</gene>
<evidence type="ECO:0000313" key="5">
    <source>
        <dbReference type="Proteomes" id="UP000094065"/>
    </source>
</evidence>
<evidence type="ECO:0000256" key="1">
    <source>
        <dbReference type="SAM" id="MobiDB-lite"/>
    </source>
</evidence>
<evidence type="ECO:0000313" key="4">
    <source>
        <dbReference type="EMBL" id="ODN82038.1"/>
    </source>
</evidence>
<name>A0A1E3I0K8_9TREE</name>
<dbReference type="EMBL" id="AWGJ01000003">
    <property type="protein sequence ID" value="ODN82038.1"/>
    <property type="molecule type" value="Genomic_DNA"/>
</dbReference>